<dbReference type="FunFam" id="3.30.450.90:FF:000001">
    <property type="entry name" value="Type II secretion system ATPase GspE"/>
    <property type="match status" value="1"/>
</dbReference>
<dbReference type="Pfam" id="PF05157">
    <property type="entry name" value="MshEN"/>
    <property type="match status" value="1"/>
</dbReference>
<dbReference type="CDD" id="cd01129">
    <property type="entry name" value="PulE-GspE-like"/>
    <property type="match status" value="1"/>
</dbReference>
<dbReference type="Pfam" id="PF00437">
    <property type="entry name" value="T2SSE"/>
    <property type="match status" value="1"/>
</dbReference>
<dbReference type="Proteomes" id="UP000388235">
    <property type="component" value="Chromosome"/>
</dbReference>
<dbReference type="Gene3D" id="3.30.450.90">
    <property type="match status" value="1"/>
</dbReference>
<dbReference type="PANTHER" id="PTHR30258:SF1">
    <property type="entry name" value="PROTEIN TRANSPORT PROTEIN HOFB HOMOLOG"/>
    <property type="match status" value="1"/>
</dbReference>
<protein>
    <submittedName>
        <fullName evidence="8">Type IV-A pilus assembly ATPase PilB</fullName>
    </submittedName>
</protein>
<dbReference type="Gene3D" id="3.40.50.300">
    <property type="entry name" value="P-loop containing nucleotide triphosphate hydrolases"/>
    <property type="match status" value="1"/>
</dbReference>
<dbReference type="GO" id="GO:0009297">
    <property type="term" value="P:pilus assembly"/>
    <property type="evidence" value="ECO:0007669"/>
    <property type="project" value="InterPro"/>
</dbReference>
<name>A0A5Q2Q8D8_9GAMM</name>
<dbReference type="GO" id="GO:0005886">
    <property type="term" value="C:plasma membrane"/>
    <property type="evidence" value="ECO:0007669"/>
    <property type="project" value="TreeGrafter"/>
</dbReference>
<dbReference type="KEGG" id="llp:GH975_10255"/>
<dbReference type="InterPro" id="IPR013374">
    <property type="entry name" value="ATPase_typ4_pilus-assembl_PilB"/>
</dbReference>
<dbReference type="Gene3D" id="3.30.300.160">
    <property type="entry name" value="Type II secretion system, protein E, N-terminal domain"/>
    <property type="match status" value="1"/>
</dbReference>
<keyword evidence="9" id="KW-1185">Reference proteome</keyword>
<dbReference type="AlphaFoldDB" id="A0A5Q2Q8D8"/>
<comment type="similarity">
    <text evidence="2">Belongs to the GSP E family.</text>
</comment>
<evidence type="ECO:0000259" key="7">
    <source>
        <dbReference type="PROSITE" id="PS00662"/>
    </source>
</evidence>
<dbReference type="SUPFAM" id="SSF160246">
    <property type="entry name" value="EspE N-terminal domain-like"/>
    <property type="match status" value="1"/>
</dbReference>
<dbReference type="GO" id="GO:0005737">
    <property type="term" value="C:cytoplasm"/>
    <property type="evidence" value="ECO:0007669"/>
    <property type="project" value="UniProtKB-SubCell"/>
</dbReference>
<feature type="region of interest" description="Disordered" evidence="6">
    <location>
        <begin position="147"/>
        <end position="181"/>
    </location>
</feature>
<accession>A0A5Q2Q8D8</accession>
<dbReference type="NCBIfam" id="TIGR02538">
    <property type="entry name" value="type_IV_pilB"/>
    <property type="match status" value="1"/>
</dbReference>
<organism evidence="8 9">
    <name type="scientific">Litorivicinus lipolyticus</name>
    <dbReference type="NCBI Taxonomy" id="418701"/>
    <lineage>
        <taxon>Bacteria</taxon>
        <taxon>Pseudomonadati</taxon>
        <taxon>Pseudomonadota</taxon>
        <taxon>Gammaproteobacteria</taxon>
        <taxon>Oceanospirillales</taxon>
        <taxon>Litorivicinaceae</taxon>
        <taxon>Litorivicinus</taxon>
    </lineage>
</organism>
<keyword evidence="5" id="KW-0067">ATP-binding</keyword>
<evidence type="ECO:0000256" key="6">
    <source>
        <dbReference type="SAM" id="MobiDB-lite"/>
    </source>
</evidence>
<feature type="compositionally biased region" description="Acidic residues" evidence="6">
    <location>
        <begin position="152"/>
        <end position="175"/>
    </location>
</feature>
<dbReference type="GO" id="GO:0016887">
    <property type="term" value="F:ATP hydrolysis activity"/>
    <property type="evidence" value="ECO:0007669"/>
    <property type="project" value="InterPro"/>
</dbReference>
<gene>
    <name evidence="8" type="primary">pilB</name>
    <name evidence="8" type="ORF">GH975_10255</name>
</gene>
<evidence type="ECO:0000256" key="1">
    <source>
        <dbReference type="ARBA" id="ARBA00004496"/>
    </source>
</evidence>
<evidence type="ECO:0000256" key="3">
    <source>
        <dbReference type="ARBA" id="ARBA00022490"/>
    </source>
</evidence>
<sequence length="565" mass="61537">MGQVVLQGLARQLVSNAQISEEVAMQATADAHKAGEPFAHHVVAQSLVKSADLALTASQLYGTPLLDLNAFDLTRIPSDKLDRKIVIEARALPLFIRGKRLYVGLSDPTDLRALDAMQFASGLTTEAIVVEADKLAAAIENYGESSGSLGDLNDDGLDNIDLEDDSDTQTEDDPSDPGNDQPIVRFVNKMLLDAIRLGASDIHFEPYEKAYRIRYRVDGVLSEVTKPPVNMATRLAARIKVMSKMDISERRVPQDGRIKMKLSANKAIDFRVNTLPTLWGEKIVLRILDPSSAQLGIDALGYEPDQKDMYMKALAQPQGMILVTGPTGSGKTVSLYTGLNILNTPEVNISTAEDPVEINLEGINQTQVNTKVGLTFAEALRAFLRQDPDVVMVGEIRDLETAEIAIKASQTGHLVLSTLHTNSAPETLTRLRNMGVPAFNIATSVSLIIAQRLARRLCSHCKSAVELPPEALESEGLAPADIATHTLYEPVGCEHCMNGYKGRVGVYEVVRVTPAISEIIMREGNALELAKQCHLEGFKSLRQSGLQKVLQGVTSLQEINRVTKD</sequence>
<dbReference type="EMBL" id="CP045871">
    <property type="protein sequence ID" value="QGG80929.1"/>
    <property type="molecule type" value="Genomic_DNA"/>
</dbReference>
<evidence type="ECO:0000256" key="5">
    <source>
        <dbReference type="ARBA" id="ARBA00022840"/>
    </source>
</evidence>
<evidence type="ECO:0000313" key="8">
    <source>
        <dbReference type="EMBL" id="QGG80929.1"/>
    </source>
</evidence>
<dbReference type="PANTHER" id="PTHR30258">
    <property type="entry name" value="TYPE II SECRETION SYSTEM PROTEIN GSPE-RELATED"/>
    <property type="match status" value="1"/>
</dbReference>
<proteinExistence type="inferred from homology"/>
<dbReference type="InterPro" id="IPR001482">
    <property type="entry name" value="T2SS/T4SS_dom"/>
</dbReference>
<keyword evidence="4" id="KW-0547">Nucleotide-binding</keyword>
<dbReference type="GO" id="GO:0005524">
    <property type="term" value="F:ATP binding"/>
    <property type="evidence" value="ECO:0007669"/>
    <property type="project" value="UniProtKB-KW"/>
</dbReference>
<dbReference type="OrthoDB" id="9776961at2"/>
<keyword evidence="3" id="KW-0963">Cytoplasm</keyword>
<comment type="subcellular location">
    <subcellularLocation>
        <location evidence="1">Cytoplasm</location>
    </subcellularLocation>
</comment>
<dbReference type="SUPFAM" id="SSF52540">
    <property type="entry name" value="P-loop containing nucleoside triphosphate hydrolases"/>
    <property type="match status" value="1"/>
</dbReference>
<reference evidence="8 9" key="1">
    <citation type="submission" date="2019-11" db="EMBL/GenBank/DDBJ databases">
        <authorList>
            <person name="Khan S.A."/>
            <person name="Jeon C.O."/>
            <person name="Chun B.H."/>
        </authorList>
    </citation>
    <scope>NUCLEOTIDE SEQUENCE [LARGE SCALE GENOMIC DNA]</scope>
    <source>
        <strain evidence="8 9">IMCC 1097</strain>
    </source>
</reference>
<feature type="domain" description="Bacterial type II secretion system protein E" evidence="7">
    <location>
        <begin position="384"/>
        <end position="398"/>
    </location>
</feature>
<dbReference type="RefSeq" id="WP_153714432.1">
    <property type="nucleotide sequence ID" value="NZ_CP045871.1"/>
</dbReference>
<evidence type="ECO:0000313" key="9">
    <source>
        <dbReference type="Proteomes" id="UP000388235"/>
    </source>
</evidence>
<evidence type="ECO:0000256" key="2">
    <source>
        <dbReference type="ARBA" id="ARBA00006611"/>
    </source>
</evidence>
<dbReference type="InterPro" id="IPR007831">
    <property type="entry name" value="T2SS_GspE_N"/>
</dbReference>
<dbReference type="FunFam" id="3.40.50.300:FF:000398">
    <property type="entry name" value="Type IV pilus assembly ATPase PilB"/>
    <property type="match status" value="1"/>
</dbReference>
<dbReference type="PROSITE" id="PS00662">
    <property type="entry name" value="T2SP_E"/>
    <property type="match status" value="1"/>
</dbReference>
<dbReference type="InterPro" id="IPR037257">
    <property type="entry name" value="T2SS_E_N_sf"/>
</dbReference>
<dbReference type="InterPro" id="IPR027417">
    <property type="entry name" value="P-loop_NTPase"/>
</dbReference>
<evidence type="ECO:0000256" key="4">
    <source>
        <dbReference type="ARBA" id="ARBA00022741"/>
    </source>
</evidence>